<dbReference type="InterPro" id="IPR036259">
    <property type="entry name" value="MFS_trans_sf"/>
</dbReference>
<evidence type="ECO:0000313" key="4">
    <source>
        <dbReference type="Proteomes" id="UP001515480"/>
    </source>
</evidence>
<comment type="caution">
    <text evidence="3">The sequence shown here is derived from an EMBL/GenBank/DDBJ whole genome shotgun (WGS) entry which is preliminary data.</text>
</comment>
<keyword evidence="2" id="KW-0812">Transmembrane</keyword>
<feature type="transmembrane region" description="Helical" evidence="2">
    <location>
        <begin position="282"/>
        <end position="301"/>
    </location>
</feature>
<feature type="transmembrane region" description="Helical" evidence="2">
    <location>
        <begin position="69"/>
        <end position="90"/>
    </location>
</feature>
<feature type="transmembrane region" description="Helical" evidence="2">
    <location>
        <begin position="225"/>
        <end position="243"/>
    </location>
</feature>
<protein>
    <recommendedName>
        <fullName evidence="5">Major facilitator superfamily (MFS) profile domain-containing protein</fullName>
    </recommendedName>
</protein>
<accession>A0AB34IB50</accession>
<evidence type="ECO:0008006" key="5">
    <source>
        <dbReference type="Google" id="ProtNLM"/>
    </source>
</evidence>
<gene>
    <name evidence="3" type="ORF">AB1Y20_016803</name>
</gene>
<proteinExistence type="predicted"/>
<keyword evidence="4" id="KW-1185">Reference proteome</keyword>
<evidence type="ECO:0000256" key="2">
    <source>
        <dbReference type="SAM" id="Phobius"/>
    </source>
</evidence>
<dbReference type="Proteomes" id="UP001515480">
    <property type="component" value="Unassembled WGS sequence"/>
</dbReference>
<dbReference type="PANTHER" id="PTHR24002:SF3">
    <property type="entry name" value="SOLUTE CARRIER FAMILY 22 MEMBER 18"/>
    <property type="match status" value="1"/>
</dbReference>
<dbReference type="SUPFAM" id="SSF101447">
    <property type="entry name" value="Formin homology 2 domain (FH2 domain)"/>
    <property type="match status" value="1"/>
</dbReference>
<feature type="transmembrane region" description="Helical" evidence="2">
    <location>
        <begin position="158"/>
        <end position="179"/>
    </location>
</feature>
<dbReference type="PANTHER" id="PTHR24002">
    <property type="entry name" value="SOLUTE CARRIER FAMILY 22 MEMBER 18"/>
    <property type="match status" value="1"/>
</dbReference>
<evidence type="ECO:0000256" key="1">
    <source>
        <dbReference type="SAM" id="MobiDB-lite"/>
    </source>
</evidence>
<dbReference type="EMBL" id="JBGBPQ010000032">
    <property type="protein sequence ID" value="KAL1495435.1"/>
    <property type="molecule type" value="Genomic_DNA"/>
</dbReference>
<sequence length="316" mass="33653">MRWPWSSPPPPPPPPPPPLSSTALPTLAAVSTCWLFPALLFLRTRSPARKPAREAGEAAKRTPAVHKGVLLGSLMSFLSVTGAAVTFPYVQTRRDQLGCDALCQGGQTSLRSALSLVGAALVGRASDQFGRIPMLWVGFAASLTSLSINARMDSIDGMWLAIVPVALLNQNFSVIKALFSDYIEEQGGGDAERAGAMGKLGMAVGFSFMAGPVVATALVADYMTAIHLSIGITLLSGTLLFLLPTPATQAQLQPKAGARGGIMEFIQLPVLKSPGAKVLMSMRLLMALAFHMFVPVWQISIKERFAFQPKDHAQET</sequence>
<keyword evidence="2" id="KW-1133">Transmembrane helix</keyword>
<dbReference type="SUPFAM" id="SSF103473">
    <property type="entry name" value="MFS general substrate transporter"/>
    <property type="match status" value="1"/>
</dbReference>
<evidence type="ECO:0000313" key="3">
    <source>
        <dbReference type="EMBL" id="KAL1495435.1"/>
    </source>
</evidence>
<dbReference type="AlphaFoldDB" id="A0AB34IB50"/>
<feature type="region of interest" description="Disordered" evidence="1">
    <location>
        <begin position="1"/>
        <end position="20"/>
    </location>
</feature>
<dbReference type="InterPro" id="IPR011701">
    <property type="entry name" value="MFS"/>
</dbReference>
<dbReference type="Gene3D" id="1.20.1250.20">
    <property type="entry name" value="MFS general substrate transporter like domains"/>
    <property type="match status" value="1"/>
</dbReference>
<dbReference type="Pfam" id="PF07690">
    <property type="entry name" value="MFS_1"/>
    <property type="match status" value="1"/>
</dbReference>
<name>A0AB34IB50_PRYPA</name>
<feature type="transmembrane region" description="Helical" evidence="2">
    <location>
        <begin position="20"/>
        <end position="42"/>
    </location>
</feature>
<organism evidence="3 4">
    <name type="scientific">Prymnesium parvum</name>
    <name type="common">Toxic golden alga</name>
    <dbReference type="NCBI Taxonomy" id="97485"/>
    <lineage>
        <taxon>Eukaryota</taxon>
        <taxon>Haptista</taxon>
        <taxon>Haptophyta</taxon>
        <taxon>Prymnesiophyceae</taxon>
        <taxon>Prymnesiales</taxon>
        <taxon>Prymnesiaceae</taxon>
        <taxon>Prymnesium</taxon>
    </lineage>
</organism>
<feature type="transmembrane region" description="Helical" evidence="2">
    <location>
        <begin position="133"/>
        <end position="152"/>
    </location>
</feature>
<feature type="transmembrane region" description="Helical" evidence="2">
    <location>
        <begin position="200"/>
        <end position="219"/>
    </location>
</feature>
<dbReference type="GO" id="GO:0005635">
    <property type="term" value="C:nuclear envelope"/>
    <property type="evidence" value="ECO:0007669"/>
    <property type="project" value="TreeGrafter"/>
</dbReference>
<feature type="compositionally biased region" description="Pro residues" evidence="1">
    <location>
        <begin position="1"/>
        <end position="19"/>
    </location>
</feature>
<dbReference type="GO" id="GO:0022857">
    <property type="term" value="F:transmembrane transporter activity"/>
    <property type="evidence" value="ECO:0007669"/>
    <property type="project" value="InterPro"/>
</dbReference>
<keyword evidence="2" id="KW-0472">Membrane</keyword>
<reference evidence="3 4" key="1">
    <citation type="journal article" date="2024" name="Science">
        <title>Giant polyketide synthase enzymes in the biosynthesis of giant marine polyether toxins.</title>
        <authorList>
            <person name="Fallon T.R."/>
            <person name="Shende V.V."/>
            <person name="Wierzbicki I.H."/>
            <person name="Pendleton A.L."/>
            <person name="Watervoot N.F."/>
            <person name="Auber R.P."/>
            <person name="Gonzalez D.J."/>
            <person name="Wisecaver J.H."/>
            <person name="Moore B.S."/>
        </authorList>
    </citation>
    <scope>NUCLEOTIDE SEQUENCE [LARGE SCALE GENOMIC DNA]</scope>
    <source>
        <strain evidence="3 4">12B1</strain>
    </source>
</reference>